<feature type="compositionally biased region" description="Basic and acidic residues" evidence="2">
    <location>
        <begin position="151"/>
        <end position="160"/>
    </location>
</feature>
<evidence type="ECO:0000256" key="2">
    <source>
        <dbReference type="SAM" id="MobiDB-lite"/>
    </source>
</evidence>
<protein>
    <recommendedName>
        <fullName evidence="5">DUF4378 domain-containing protein</fullName>
    </recommendedName>
</protein>
<dbReference type="PROSITE" id="PS50096">
    <property type="entry name" value="IQ"/>
    <property type="match status" value="1"/>
</dbReference>
<accession>A0A8S1WQV0</accession>
<reference evidence="3" key="1">
    <citation type="submission" date="2021-01" db="EMBL/GenBank/DDBJ databases">
        <authorList>
            <consortium name="Genoscope - CEA"/>
            <person name="William W."/>
        </authorList>
    </citation>
    <scope>NUCLEOTIDE SEQUENCE</scope>
</reference>
<gene>
    <name evidence="3" type="ORF">PPENT_87.1.T0980066</name>
</gene>
<feature type="compositionally biased region" description="Basic residues" evidence="2">
    <location>
        <begin position="223"/>
        <end position="241"/>
    </location>
</feature>
<feature type="region of interest" description="Disordered" evidence="2">
    <location>
        <begin position="263"/>
        <end position="300"/>
    </location>
</feature>
<evidence type="ECO:0000256" key="1">
    <source>
        <dbReference type="SAM" id="Coils"/>
    </source>
</evidence>
<evidence type="ECO:0000313" key="4">
    <source>
        <dbReference type="Proteomes" id="UP000689195"/>
    </source>
</evidence>
<feature type="compositionally biased region" description="Polar residues" evidence="2">
    <location>
        <begin position="1"/>
        <end position="25"/>
    </location>
</feature>
<feature type="compositionally biased region" description="Polar residues" evidence="2">
    <location>
        <begin position="33"/>
        <end position="42"/>
    </location>
</feature>
<evidence type="ECO:0000313" key="3">
    <source>
        <dbReference type="EMBL" id="CAD8191071.1"/>
    </source>
</evidence>
<dbReference type="EMBL" id="CAJJDO010000098">
    <property type="protein sequence ID" value="CAD8191071.1"/>
    <property type="molecule type" value="Genomic_DNA"/>
</dbReference>
<comment type="caution">
    <text evidence="3">The sequence shown here is derived from an EMBL/GenBank/DDBJ whole genome shotgun (WGS) entry which is preliminary data.</text>
</comment>
<proteinExistence type="predicted"/>
<name>A0A8S1WQV0_9CILI</name>
<feature type="region of interest" description="Disordered" evidence="2">
    <location>
        <begin position="143"/>
        <end position="164"/>
    </location>
</feature>
<dbReference type="AlphaFoldDB" id="A0A8S1WQV0"/>
<keyword evidence="4" id="KW-1185">Reference proteome</keyword>
<feature type="compositionally biased region" description="Basic residues" evidence="2">
    <location>
        <begin position="58"/>
        <end position="68"/>
    </location>
</feature>
<dbReference type="Proteomes" id="UP000689195">
    <property type="component" value="Unassembled WGS sequence"/>
</dbReference>
<feature type="coiled-coil region" evidence="1">
    <location>
        <begin position="561"/>
        <end position="588"/>
    </location>
</feature>
<evidence type="ECO:0008006" key="5">
    <source>
        <dbReference type="Google" id="ProtNLM"/>
    </source>
</evidence>
<feature type="coiled-coil region" evidence="1">
    <location>
        <begin position="698"/>
        <end position="745"/>
    </location>
</feature>
<organism evidence="3 4">
    <name type="scientific">Paramecium pentaurelia</name>
    <dbReference type="NCBI Taxonomy" id="43138"/>
    <lineage>
        <taxon>Eukaryota</taxon>
        <taxon>Sar</taxon>
        <taxon>Alveolata</taxon>
        <taxon>Ciliophora</taxon>
        <taxon>Intramacronucleata</taxon>
        <taxon>Oligohymenophorea</taxon>
        <taxon>Peniculida</taxon>
        <taxon>Parameciidae</taxon>
        <taxon>Paramecium</taxon>
    </lineage>
</organism>
<sequence>MNTQNSFDTQFYESNLQEPNSSISNKKQRNSSRIKSPEQQLEQNDKLKSQSLQFQNTNKKRTSKKKQGKVVSLINTTKKSFYPTQNKNPKQSVQSITTTNRKHNHKKNDINLSETLFKKQNSKIENIQDNKIKLQIKQQNLQKDQNQQIPLKDENSKEFKNQTNQKSNDLYLTLKKTQNSIYVKNYEIQILEEQKKKIENQFKLEQLKQKIQLKNKMIDQKSKSPKKTKKKMIKQKQKSKQKGNPTDINSLANKSKQEFFQQSSLKSADLQNDSTKKRSSSSSTRQNQKKQIKNNQQLNNNSELTLDNEINTIFKKYPPTIYLQKMIKKLILLFQDSQSISATLSDFNFKILIYQGMQKAVIKIQKAWKQYCLRKKQRNHKINQLEIKRLIQKHYKSLFNEQTQNKSHSSQINKVLKQKEKMSNQIVSNNQQINQEHQIQNIIKNKNQPNSQFIEEQKVINKIPLVVENQTDFQLCQSNQLSYSLSIQNPSNLDQAQMVDDIQNQLNGWNFHLDTYDNDQKKTLAMGKLKKQMKHAIISIIQSQLSKFKLNSNQSDHSFDIKLLQSQEASTEKNFNEARKKVKALQDQSEVRLIQSSKDQITEISKSSILVLQSQLMKKESELLSMREEAIQLRYLTEIEKIENDENKKIELNKWLKKELEDLQITRQYIELSKKKEASAMKKIQRDLMIASSFDENNSKLISLKQKVEERLSNLKKSKQSQSEVKILNNIYLQSENELEKLEETQSEDFDQENQIEKRQFLKEDIIQPNEEMNIKDKLDLIANDLISDILDNLSEELLNKQTQFALLIQQLTPTITQIPTSIIEIRYYLHNLFDYILPHYGEEIVQKINIPYGYSPQKRLELFYGNYSQQTIDQNYVNFVMLDQYFFEYEFHRLQEHDFQNLNHVSKALKELEHIHNRAIFDACNEILNTFRPYYYNNGEPYPWEARIPHQTIKCDDFCEILNQMESKILQLANCLCGFLPIEEEYYVPREKQIILEAKSQEMMIQHMNIQQNPDLYDTDLQYYFDPIIQIREQRVNKMLIADMQDNEYRWNLASDDKLELLMEIGDMVFEQCIEEFIQDAILL</sequence>
<keyword evidence="1" id="KW-0175">Coiled coil</keyword>
<feature type="region of interest" description="Disordered" evidence="2">
    <location>
        <begin position="1"/>
        <end position="104"/>
    </location>
</feature>
<dbReference type="OrthoDB" id="303744at2759"/>
<feature type="compositionally biased region" description="Polar residues" evidence="2">
    <location>
        <begin position="73"/>
        <end position="99"/>
    </location>
</feature>
<feature type="region of interest" description="Disordered" evidence="2">
    <location>
        <begin position="215"/>
        <end position="250"/>
    </location>
</feature>